<dbReference type="HOGENOM" id="CLU_2137581_0_0_1"/>
<name>A0A0E0R9V2_ORYRU</name>
<keyword evidence="4" id="KW-1185">Reference proteome</keyword>
<keyword evidence="2" id="KW-0472">Membrane</keyword>
<reference evidence="4" key="1">
    <citation type="submission" date="2013-06" db="EMBL/GenBank/DDBJ databases">
        <authorList>
            <person name="Zhao Q."/>
        </authorList>
    </citation>
    <scope>NUCLEOTIDE SEQUENCE</scope>
    <source>
        <strain evidence="4">cv. W1943</strain>
    </source>
</reference>
<dbReference type="AlphaFoldDB" id="A0A0E0R9V2"/>
<evidence type="ECO:0000313" key="3">
    <source>
        <dbReference type="EnsemblPlants" id="ORUFI11G18430.2"/>
    </source>
</evidence>
<dbReference type="STRING" id="4529.A0A0E0R9V2"/>
<dbReference type="Gramene" id="ORUFI11G18430.2">
    <property type="protein sequence ID" value="ORUFI11G18430.2"/>
    <property type="gene ID" value="ORUFI11G18430"/>
</dbReference>
<evidence type="ECO:0000313" key="4">
    <source>
        <dbReference type="Proteomes" id="UP000008022"/>
    </source>
</evidence>
<keyword evidence="2" id="KW-1133">Transmembrane helix</keyword>
<evidence type="ECO:0000256" key="2">
    <source>
        <dbReference type="SAM" id="Phobius"/>
    </source>
</evidence>
<keyword evidence="2" id="KW-0812">Transmembrane</keyword>
<evidence type="ECO:0000256" key="1">
    <source>
        <dbReference type="SAM" id="MobiDB-lite"/>
    </source>
</evidence>
<proteinExistence type="predicted"/>
<dbReference type="Proteomes" id="UP000008022">
    <property type="component" value="Unassembled WGS sequence"/>
</dbReference>
<accession>A0A0E0R9V2</accession>
<sequence>MNLPQPRPRNPASIPQRCPDLQLSTNLPHPIHPATPNTQTSIPDAAPATTQPVMMQLLLGLALCMWAGLAVPAKFLSVLPHSEENRLMETLQMNVNVLDNRHITVLLVLPPNNEEQMDFVILKVEKRDMMISQRKKA</sequence>
<organism evidence="3 4">
    <name type="scientific">Oryza rufipogon</name>
    <name type="common">Brownbeard rice</name>
    <name type="synonym">Asian wild rice</name>
    <dbReference type="NCBI Taxonomy" id="4529"/>
    <lineage>
        <taxon>Eukaryota</taxon>
        <taxon>Viridiplantae</taxon>
        <taxon>Streptophyta</taxon>
        <taxon>Embryophyta</taxon>
        <taxon>Tracheophyta</taxon>
        <taxon>Spermatophyta</taxon>
        <taxon>Magnoliopsida</taxon>
        <taxon>Liliopsida</taxon>
        <taxon>Poales</taxon>
        <taxon>Poaceae</taxon>
        <taxon>BOP clade</taxon>
        <taxon>Oryzoideae</taxon>
        <taxon>Oryzeae</taxon>
        <taxon>Oryzinae</taxon>
        <taxon>Oryza</taxon>
    </lineage>
</organism>
<reference evidence="3" key="2">
    <citation type="submission" date="2015-06" db="UniProtKB">
        <authorList>
            <consortium name="EnsemblPlants"/>
        </authorList>
    </citation>
    <scope>IDENTIFICATION</scope>
</reference>
<dbReference type="OMA" id="RDMMISQ"/>
<feature type="transmembrane region" description="Helical" evidence="2">
    <location>
        <begin position="57"/>
        <end position="79"/>
    </location>
</feature>
<dbReference type="EnsemblPlants" id="ORUFI11G18430.2">
    <property type="protein sequence ID" value="ORUFI11G18430.2"/>
    <property type="gene ID" value="ORUFI11G18430"/>
</dbReference>
<protein>
    <submittedName>
        <fullName evidence="3">Uncharacterized protein</fullName>
    </submittedName>
</protein>
<feature type="region of interest" description="Disordered" evidence="1">
    <location>
        <begin position="1"/>
        <end position="37"/>
    </location>
</feature>